<dbReference type="EMBL" id="CADCUE010000084">
    <property type="protein sequence ID" value="CAA9325799.1"/>
    <property type="molecule type" value="Genomic_DNA"/>
</dbReference>
<dbReference type="AlphaFoldDB" id="A0A6J4L798"/>
<reference evidence="2" key="1">
    <citation type="submission" date="2020-02" db="EMBL/GenBank/DDBJ databases">
        <authorList>
            <person name="Meier V. D."/>
        </authorList>
    </citation>
    <scope>NUCLEOTIDE SEQUENCE</scope>
    <source>
        <strain evidence="2">AVDCRST_MAG16</strain>
    </source>
</reference>
<feature type="transmembrane region" description="Helical" evidence="1">
    <location>
        <begin position="29"/>
        <end position="50"/>
    </location>
</feature>
<name>A0A6J4L798_9ACTN</name>
<evidence type="ECO:0000256" key="1">
    <source>
        <dbReference type="SAM" id="Phobius"/>
    </source>
</evidence>
<proteinExistence type="predicted"/>
<sequence>MTEPARRPPDLLVQGDDTPPRRPIRGLRVLVVAVPAVLVVVAVAVSVGGAQRAEDERTRAAAVEADVLRLSLRPGQDRAPRYGPRRPGVHVVVRNDGPADVQLLSGRLLPGSWQVGVPDRRRLRSGRSVVLELVPPAGCAVSRPRLLRLQAELGSGRVAASVLDVTGARLAYGGGLDDALAAAQLTCDPDVPPPPDRRTYPHVS</sequence>
<keyword evidence="1" id="KW-0472">Membrane</keyword>
<protein>
    <submittedName>
        <fullName evidence="2">Uncharacterized protein</fullName>
    </submittedName>
</protein>
<accession>A0A6J4L798</accession>
<keyword evidence="1" id="KW-1133">Transmembrane helix</keyword>
<gene>
    <name evidence="2" type="ORF">AVDCRST_MAG16-1038</name>
</gene>
<keyword evidence="1" id="KW-0812">Transmembrane</keyword>
<evidence type="ECO:0000313" key="2">
    <source>
        <dbReference type="EMBL" id="CAA9325799.1"/>
    </source>
</evidence>
<organism evidence="2">
    <name type="scientific">uncultured Frankineae bacterium</name>
    <dbReference type="NCBI Taxonomy" id="437475"/>
    <lineage>
        <taxon>Bacteria</taxon>
        <taxon>Bacillati</taxon>
        <taxon>Actinomycetota</taxon>
        <taxon>Actinomycetes</taxon>
        <taxon>Frankiales</taxon>
        <taxon>environmental samples</taxon>
    </lineage>
</organism>